<dbReference type="EMBL" id="JN624850">
    <property type="protein sequence ID" value="AEN79856.1"/>
    <property type="molecule type" value="Genomic_DNA"/>
</dbReference>
<dbReference type="Proteomes" id="UP000009187">
    <property type="component" value="Segment"/>
</dbReference>
<evidence type="ECO:0000313" key="2">
    <source>
        <dbReference type="EMBL" id="AEN79856.1"/>
    </source>
</evidence>
<organism evidence="2 3">
    <name type="scientific">Mycobacterium phage Pleione</name>
    <dbReference type="NCBI Taxonomy" id="1079895"/>
    <lineage>
        <taxon>Viruses</taxon>
        <taxon>Duplodnaviria</taxon>
        <taxon>Heunggongvirae</taxon>
        <taxon>Uroviricota</taxon>
        <taxon>Caudoviricetes</taxon>
        <taxon>Ceeclamvirinae</taxon>
        <taxon>Bixzunavirus</taxon>
        <taxon>Bixzunavirus Bxz1</taxon>
    </lineage>
</organism>
<dbReference type="GeneID" id="18565950"/>
<feature type="compositionally biased region" description="Polar residues" evidence="1">
    <location>
        <begin position="25"/>
        <end position="37"/>
    </location>
</feature>
<protein>
    <submittedName>
        <fullName evidence="2">Uncharacterized protein</fullName>
    </submittedName>
</protein>
<reference evidence="2 3" key="1">
    <citation type="journal article" date="2012" name="J. Virol.">
        <title>Complete Genome Sequences of 138 Mycobacteriophages.</title>
        <authorList>
            <consortium name="the Science Education Alliance Phage Hunters Advancing Genomics and Evolutionary Science Program"/>
            <consortium name="the KwaZulu-Natal Research Institute for Tuberculosis and HIV Mycobacterial Genetics Course Students"/>
            <consortium name="the Phage Hunters Integrating Research and Education Program"/>
            <person name="Hatfull G.F."/>
        </authorList>
    </citation>
    <scope>NUCLEOTIDE SEQUENCE [LARGE SCALE GENOMIC DNA]</scope>
    <source>
        <strain evidence="2">Pleione</strain>
    </source>
</reference>
<name>G3M593_9CAUD</name>
<dbReference type="RefSeq" id="YP_009018010.1">
    <property type="nucleotide sequence ID" value="NC_023737.1"/>
</dbReference>
<evidence type="ECO:0000313" key="3">
    <source>
        <dbReference type="Proteomes" id="UP000009187"/>
    </source>
</evidence>
<dbReference type="KEGG" id="vg:18565950"/>
<evidence type="ECO:0000256" key="1">
    <source>
        <dbReference type="SAM" id="MobiDB-lite"/>
    </source>
</evidence>
<gene>
    <name evidence="2" type="primary">272</name>
    <name evidence="2" type="ORF">PLEIONE_272</name>
</gene>
<accession>G3M593</accession>
<proteinExistence type="predicted"/>
<sequence length="37" mass="3779">MKQLGSGSLTSSIITNARDLKRMGNGSSISPSIGTGR</sequence>
<feature type="region of interest" description="Disordered" evidence="1">
    <location>
        <begin position="15"/>
        <end position="37"/>
    </location>
</feature>